<evidence type="ECO:0000256" key="6">
    <source>
        <dbReference type="ARBA" id="ARBA00022801"/>
    </source>
</evidence>
<protein>
    <recommendedName>
        <fullName evidence="4">ADP-ribose pyrophosphatase</fullName>
        <ecNumber evidence="3">3.6.1.13</ecNumber>
    </recommendedName>
    <alternativeName>
        <fullName evidence="9">ADP-ribose diphosphatase</fullName>
    </alternativeName>
    <alternativeName>
        <fullName evidence="11">ADP-ribose phosphohydrolase</fullName>
    </alternativeName>
    <alternativeName>
        <fullName evidence="10">Adenosine diphosphoribose pyrophosphatase</fullName>
    </alternativeName>
</protein>
<feature type="domain" description="Nudix hydrolase" evidence="13">
    <location>
        <begin position="54"/>
        <end position="193"/>
    </location>
</feature>
<evidence type="ECO:0000256" key="9">
    <source>
        <dbReference type="ARBA" id="ARBA00030162"/>
    </source>
</evidence>
<accession>A0ABV4AGK7</accession>
<name>A0ABV4AGK7_9GAMM</name>
<dbReference type="InterPro" id="IPR015797">
    <property type="entry name" value="NUDIX_hydrolase-like_dom_sf"/>
</dbReference>
<dbReference type="PANTHER" id="PTHR11839:SF5">
    <property type="entry name" value="ADP-RIBOSE PYROPHOSPHATASE"/>
    <property type="match status" value="1"/>
</dbReference>
<dbReference type="RefSeq" id="WP_369454197.1">
    <property type="nucleotide sequence ID" value="NZ_JBGCUO010000001.1"/>
</dbReference>
<comment type="similarity">
    <text evidence="2">Belongs to the Nudix hydrolase family. NudF subfamily.</text>
</comment>
<keyword evidence="6" id="KW-0378">Hydrolase</keyword>
<keyword evidence="7" id="KW-0460">Magnesium</keyword>
<dbReference type="InterPro" id="IPR004385">
    <property type="entry name" value="NDP_pyrophosphatase"/>
</dbReference>
<evidence type="ECO:0000256" key="5">
    <source>
        <dbReference type="ARBA" id="ARBA00022723"/>
    </source>
</evidence>
<evidence type="ECO:0000256" key="7">
    <source>
        <dbReference type="ARBA" id="ARBA00022842"/>
    </source>
</evidence>
<evidence type="ECO:0000256" key="8">
    <source>
        <dbReference type="ARBA" id="ARBA00025164"/>
    </source>
</evidence>
<dbReference type="SUPFAM" id="SSF55811">
    <property type="entry name" value="Nudix"/>
    <property type="match status" value="1"/>
</dbReference>
<evidence type="ECO:0000256" key="3">
    <source>
        <dbReference type="ARBA" id="ARBA00012453"/>
    </source>
</evidence>
<dbReference type="EMBL" id="JBGCUO010000001">
    <property type="protein sequence ID" value="MEY1660958.1"/>
    <property type="molecule type" value="Genomic_DNA"/>
</dbReference>
<evidence type="ECO:0000256" key="10">
    <source>
        <dbReference type="ARBA" id="ARBA00030308"/>
    </source>
</evidence>
<sequence>MKAPAPRHTLGPQDVELLQRDTAFQGFFRVDVLTLRHRRFDGGWLGPMTRELFMRQPAVGVLAWDPHTDEVLLVEQFRVGALAGRGTPWCLEIIAGIVDRDDETLEQVARRETAEEAGLVLDQLLPLPSYLPSPGGSDERLHLFLAPVSLAGAGGVFGVANEHEDIRAVKMPLAEAAARLDAGEIDNAASMIALLWLQLHHVALRARFCGSSA</sequence>
<evidence type="ECO:0000256" key="2">
    <source>
        <dbReference type="ARBA" id="ARBA00007482"/>
    </source>
</evidence>
<dbReference type="CDD" id="cd24155">
    <property type="entry name" value="NUDIX_ADPRase"/>
    <property type="match status" value="1"/>
</dbReference>
<comment type="cofactor">
    <cofactor evidence="1">
        <name>Mg(2+)</name>
        <dbReference type="ChEBI" id="CHEBI:18420"/>
    </cofactor>
</comment>
<dbReference type="NCBIfam" id="TIGR00052">
    <property type="entry name" value="nudix-type nucleoside diphosphatase, YffH/AdpP family"/>
    <property type="match status" value="1"/>
</dbReference>
<organism evidence="14 15">
    <name type="scientific">Isoalcanivorax beigongshangi</name>
    <dbReference type="NCBI Taxonomy" id="3238810"/>
    <lineage>
        <taxon>Bacteria</taxon>
        <taxon>Pseudomonadati</taxon>
        <taxon>Pseudomonadota</taxon>
        <taxon>Gammaproteobacteria</taxon>
        <taxon>Oceanospirillales</taxon>
        <taxon>Alcanivoracaceae</taxon>
        <taxon>Isoalcanivorax</taxon>
    </lineage>
</organism>
<comment type="catalytic activity">
    <reaction evidence="12">
        <text>ADP-D-ribose + H2O = D-ribose 5-phosphate + AMP + 2 H(+)</text>
        <dbReference type="Rhea" id="RHEA:10412"/>
        <dbReference type="ChEBI" id="CHEBI:15377"/>
        <dbReference type="ChEBI" id="CHEBI:15378"/>
        <dbReference type="ChEBI" id="CHEBI:57967"/>
        <dbReference type="ChEBI" id="CHEBI:78346"/>
        <dbReference type="ChEBI" id="CHEBI:456215"/>
        <dbReference type="EC" id="3.6.1.13"/>
    </reaction>
</comment>
<dbReference type="Gene3D" id="3.90.79.10">
    <property type="entry name" value="Nucleoside Triphosphate Pyrophosphohydrolase"/>
    <property type="match status" value="1"/>
</dbReference>
<dbReference type="EC" id="3.6.1.13" evidence="3"/>
<dbReference type="InterPro" id="IPR000086">
    <property type="entry name" value="NUDIX_hydrolase_dom"/>
</dbReference>
<comment type="function">
    <text evidence="8">Acts on ADP-mannose and ADP-glucose as well as ADP-ribose. Prevents glycogen biosynthesis. The reaction catalyzed by this enzyme is a limiting step of the gluconeogenic process.</text>
</comment>
<dbReference type="Pfam" id="PF00293">
    <property type="entry name" value="NUDIX"/>
    <property type="match status" value="1"/>
</dbReference>
<dbReference type="PANTHER" id="PTHR11839">
    <property type="entry name" value="UDP/ADP-SUGAR PYROPHOSPHATASE"/>
    <property type="match status" value="1"/>
</dbReference>
<evidence type="ECO:0000259" key="13">
    <source>
        <dbReference type="PROSITE" id="PS51462"/>
    </source>
</evidence>
<dbReference type="PROSITE" id="PS51462">
    <property type="entry name" value="NUDIX"/>
    <property type="match status" value="1"/>
</dbReference>
<evidence type="ECO:0000313" key="15">
    <source>
        <dbReference type="Proteomes" id="UP001562065"/>
    </source>
</evidence>
<evidence type="ECO:0000313" key="14">
    <source>
        <dbReference type="EMBL" id="MEY1660958.1"/>
    </source>
</evidence>
<evidence type="ECO:0000256" key="12">
    <source>
        <dbReference type="ARBA" id="ARBA00049546"/>
    </source>
</evidence>
<keyword evidence="15" id="KW-1185">Reference proteome</keyword>
<comment type="caution">
    <text evidence="14">The sequence shown here is derived from an EMBL/GenBank/DDBJ whole genome shotgun (WGS) entry which is preliminary data.</text>
</comment>
<evidence type="ECO:0000256" key="11">
    <source>
        <dbReference type="ARBA" id="ARBA00033056"/>
    </source>
</evidence>
<keyword evidence="5" id="KW-0479">Metal-binding</keyword>
<evidence type="ECO:0000256" key="1">
    <source>
        <dbReference type="ARBA" id="ARBA00001946"/>
    </source>
</evidence>
<gene>
    <name evidence="14" type="ORF">AB5I84_02220</name>
</gene>
<evidence type="ECO:0000256" key="4">
    <source>
        <dbReference type="ARBA" id="ARBA00013297"/>
    </source>
</evidence>
<reference evidence="14 15" key="1">
    <citation type="submission" date="2024-07" db="EMBL/GenBank/DDBJ databases">
        <authorList>
            <person name="Ren Q."/>
        </authorList>
    </citation>
    <scope>NUCLEOTIDE SEQUENCE [LARGE SCALE GENOMIC DNA]</scope>
    <source>
        <strain evidence="14 15">REN37</strain>
    </source>
</reference>
<dbReference type="Proteomes" id="UP001562065">
    <property type="component" value="Unassembled WGS sequence"/>
</dbReference>
<proteinExistence type="inferred from homology"/>